<dbReference type="EMBL" id="LAZR01061276">
    <property type="protein sequence ID" value="KKK63900.1"/>
    <property type="molecule type" value="Genomic_DNA"/>
</dbReference>
<protein>
    <submittedName>
        <fullName evidence="1">Uncharacterized protein</fullName>
    </submittedName>
</protein>
<comment type="caution">
    <text evidence="1">The sequence shown here is derived from an EMBL/GenBank/DDBJ whole genome shotgun (WGS) entry which is preliminary data.</text>
</comment>
<dbReference type="AlphaFoldDB" id="A0A0F8XRU6"/>
<proteinExistence type="predicted"/>
<evidence type="ECO:0000313" key="1">
    <source>
        <dbReference type="EMBL" id="KKK63900.1"/>
    </source>
</evidence>
<sequence length="21" mass="2188">MKEEEAECCLCGGIAEPVGYG</sequence>
<feature type="non-terminal residue" evidence="1">
    <location>
        <position position="21"/>
    </location>
</feature>
<gene>
    <name evidence="1" type="ORF">LCGC14_2989620</name>
</gene>
<accession>A0A0F8XRU6</accession>
<organism evidence="1">
    <name type="scientific">marine sediment metagenome</name>
    <dbReference type="NCBI Taxonomy" id="412755"/>
    <lineage>
        <taxon>unclassified sequences</taxon>
        <taxon>metagenomes</taxon>
        <taxon>ecological metagenomes</taxon>
    </lineage>
</organism>
<reference evidence="1" key="1">
    <citation type="journal article" date="2015" name="Nature">
        <title>Complex archaea that bridge the gap between prokaryotes and eukaryotes.</title>
        <authorList>
            <person name="Spang A."/>
            <person name="Saw J.H."/>
            <person name="Jorgensen S.L."/>
            <person name="Zaremba-Niedzwiedzka K."/>
            <person name="Martijn J."/>
            <person name="Lind A.E."/>
            <person name="van Eijk R."/>
            <person name="Schleper C."/>
            <person name="Guy L."/>
            <person name="Ettema T.J."/>
        </authorList>
    </citation>
    <scope>NUCLEOTIDE SEQUENCE</scope>
</reference>
<name>A0A0F8XRU6_9ZZZZ</name>